<dbReference type="Proteomes" id="UP000835052">
    <property type="component" value="Unassembled WGS sequence"/>
</dbReference>
<keyword evidence="1" id="KW-0812">Transmembrane</keyword>
<proteinExistence type="predicted"/>
<evidence type="ECO:0000313" key="2">
    <source>
        <dbReference type="EMBL" id="CAD6195143.1"/>
    </source>
</evidence>
<name>A0A8S1HF62_9PELO</name>
<keyword evidence="1" id="KW-1133">Transmembrane helix</keyword>
<dbReference type="EMBL" id="CAJGYM010000051">
    <property type="protein sequence ID" value="CAD6195143.1"/>
    <property type="molecule type" value="Genomic_DNA"/>
</dbReference>
<feature type="transmembrane region" description="Helical" evidence="1">
    <location>
        <begin position="184"/>
        <end position="201"/>
    </location>
</feature>
<reference evidence="2" key="1">
    <citation type="submission" date="2020-10" db="EMBL/GenBank/DDBJ databases">
        <authorList>
            <person name="Kikuchi T."/>
        </authorList>
    </citation>
    <scope>NUCLEOTIDE SEQUENCE</scope>
    <source>
        <strain evidence="2">NKZ352</strain>
    </source>
</reference>
<protein>
    <submittedName>
        <fullName evidence="2">Uncharacterized protein</fullName>
    </submittedName>
</protein>
<keyword evidence="3" id="KW-1185">Reference proteome</keyword>
<evidence type="ECO:0000313" key="3">
    <source>
        <dbReference type="Proteomes" id="UP000835052"/>
    </source>
</evidence>
<feature type="transmembrane region" description="Helical" evidence="1">
    <location>
        <begin position="251"/>
        <end position="270"/>
    </location>
</feature>
<feature type="transmembrane region" description="Helical" evidence="1">
    <location>
        <begin position="221"/>
        <end position="239"/>
    </location>
</feature>
<feature type="transmembrane region" description="Helical" evidence="1">
    <location>
        <begin position="153"/>
        <end position="172"/>
    </location>
</feature>
<dbReference type="AlphaFoldDB" id="A0A8S1HF62"/>
<evidence type="ECO:0000256" key="1">
    <source>
        <dbReference type="SAM" id="Phobius"/>
    </source>
</evidence>
<dbReference type="OrthoDB" id="5846402at2759"/>
<feature type="transmembrane region" description="Helical" evidence="1">
    <location>
        <begin position="124"/>
        <end position="141"/>
    </location>
</feature>
<feature type="transmembrane region" description="Helical" evidence="1">
    <location>
        <begin position="282"/>
        <end position="302"/>
    </location>
</feature>
<feature type="transmembrane region" description="Helical" evidence="1">
    <location>
        <begin position="71"/>
        <end position="90"/>
    </location>
</feature>
<keyword evidence="1" id="KW-0472">Membrane</keyword>
<organism evidence="2 3">
    <name type="scientific">Caenorhabditis auriculariae</name>
    <dbReference type="NCBI Taxonomy" id="2777116"/>
    <lineage>
        <taxon>Eukaryota</taxon>
        <taxon>Metazoa</taxon>
        <taxon>Ecdysozoa</taxon>
        <taxon>Nematoda</taxon>
        <taxon>Chromadorea</taxon>
        <taxon>Rhabditida</taxon>
        <taxon>Rhabditina</taxon>
        <taxon>Rhabditomorpha</taxon>
        <taxon>Rhabditoidea</taxon>
        <taxon>Rhabditidae</taxon>
        <taxon>Peloderinae</taxon>
        <taxon>Caenorhabditis</taxon>
    </lineage>
</organism>
<accession>A0A8S1HF62</accession>
<sequence>MIISQLQKRFCWLSLWFGTTLATGVLYRLVLNSLFFEFPIFVLLIQSSIGLTISQLTANNKTEEKWSFAKIRYETVLTTFALTGATYLNYISLYKESATSNILRYSLAPCLVYFSLRTLRNSRLLLLLAIFSTIIVSYATSPTVPLVEVSFESSSLYGISNLLFSLLAVALVRQSVNQSCVKDFLSGHFIVSSSFLFLLEIFQHEIRPMTEYLLIWRQPNFFTVLLTFLLCSLSSFYCFCRVLQEVDLATVGLAFNALGACEFVLVNYLYENVADKKVFEPISSSTVFLAFLSVLLMIFGFWKDRHPRNVEKARDSWACKESLS</sequence>
<gene>
    <name evidence="2" type="ORF">CAUJ_LOCUS11062</name>
</gene>
<comment type="caution">
    <text evidence="2">The sequence shown here is derived from an EMBL/GenBank/DDBJ whole genome shotgun (WGS) entry which is preliminary data.</text>
</comment>